<dbReference type="InterPro" id="IPR001878">
    <property type="entry name" value="Znf_CCHC"/>
</dbReference>
<evidence type="ECO:0000256" key="1">
    <source>
        <dbReference type="PROSITE-ProRule" id="PRU00047"/>
    </source>
</evidence>
<evidence type="ECO:0000259" key="2">
    <source>
        <dbReference type="PROSITE" id="PS50158"/>
    </source>
</evidence>
<dbReference type="OrthoDB" id="990316at2759"/>
<evidence type="ECO:0000313" key="3">
    <source>
        <dbReference type="EMBL" id="KAH1122450.1"/>
    </source>
</evidence>
<dbReference type="GO" id="GO:0003676">
    <property type="term" value="F:nucleic acid binding"/>
    <property type="evidence" value="ECO:0007669"/>
    <property type="project" value="InterPro"/>
</dbReference>
<accession>A0A9D4AJF1</accession>
<feature type="domain" description="CCHC-type" evidence="2">
    <location>
        <begin position="53"/>
        <end position="67"/>
    </location>
</feature>
<dbReference type="Proteomes" id="UP000828251">
    <property type="component" value="Unassembled WGS sequence"/>
</dbReference>
<name>A0A9D4AJF1_9ROSI</name>
<dbReference type="InterPro" id="IPR025836">
    <property type="entry name" value="Zn_knuckle_CX2CX4HX4C"/>
</dbReference>
<dbReference type="PROSITE" id="PS50158">
    <property type="entry name" value="ZF_CCHC"/>
    <property type="match status" value="1"/>
</dbReference>
<gene>
    <name evidence="3" type="ORF">J1N35_005610</name>
</gene>
<dbReference type="EMBL" id="JAIQCV010000002">
    <property type="protein sequence ID" value="KAH1122450.1"/>
    <property type="molecule type" value="Genomic_DNA"/>
</dbReference>
<protein>
    <recommendedName>
        <fullName evidence="2">CCHC-type domain-containing protein</fullName>
    </recommendedName>
</protein>
<sequence length="228" mass="26094">MKGGGNTHIEIEWVSADLSLEGGEEEGWNVALDREEKGEEDEFCVYERLSIFCFFCGRLGHFEGLCPVRIVHRCKELPLEWDLSIKATLRRAVVGKSCWLREEGEVFKMDEVRKLSCRSPIEGHDDIQSVFQNSTLMNNVGITLGLNLGGWKHYDFEGAENINPNMSLVEEDSSLDVGEGKNGYVFLCLILFLYIWIRRTLLMDDLFTVLEHYLAMRTEQSSVMKILS</sequence>
<dbReference type="AlphaFoldDB" id="A0A9D4AJF1"/>
<keyword evidence="4" id="KW-1185">Reference proteome</keyword>
<dbReference type="GO" id="GO:0008270">
    <property type="term" value="F:zinc ion binding"/>
    <property type="evidence" value="ECO:0007669"/>
    <property type="project" value="UniProtKB-KW"/>
</dbReference>
<keyword evidence="1" id="KW-0862">Zinc</keyword>
<comment type="caution">
    <text evidence="3">The sequence shown here is derived from an EMBL/GenBank/DDBJ whole genome shotgun (WGS) entry which is preliminary data.</text>
</comment>
<organism evidence="3 4">
    <name type="scientific">Gossypium stocksii</name>
    <dbReference type="NCBI Taxonomy" id="47602"/>
    <lineage>
        <taxon>Eukaryota</taxon>
        <taxon>Viridiplantae</taxon>
        <taxon>Streptophyta</taxon>
        <taxon>Embryophyta</taxon>
        <taxon>Tracheophyta</taxon>
        <taxon>Spermatophyta</taxon>
        <taxon>Magnoliopsida</taxon>
        <taxon>eudicotyledons</taxon>
        <taxon>Gunneridae</taxon>
        <taxon>Pentapetalae</taxon>
        <taxon>rosids</taxon>
        <taxon>malvids</taxon>
        <taxon>Malvales</taxon>
        <taxon>Malvaceae</taxon>
        <taxon>Malvoideae</taxon>
        <taxon>Gossypium</taxon>
    </lineage>
</organism>
<keyword evidence="1" id="KW-0863">Zinc-finger</keyword>
<proteinExistence type="predicted"/>
<keyword evidence="1" id="KW-0479">Metal-binding</keyword>
<evidence type="ECO:0000313" key="4">
    <source>
        <dbReference type="Proteomes" id="UP000828251"/>
    </source>
</evidence>
<reference evidence="3 4" key="1">
    <citation type="journal article" date="2021" name="Plant Biotechnol. J.">
        <title>Multi-omics assisted identification of the key and species-specific regulatory components of drought-tolerant mechanisms in Gossypium stocksii.</title>
        <authorList>
            <person name="Yu D."/>
            <person name="Ke L."/>
            <person name="Zhang D."/>
            <person name="Wu Y."/>
            <person name="Sun Y."/>
            <person name="Mei J."/>
            <person name="Sun J."/>
            <person name="Sun Y."/>
        </authorList>
    </citation>
    <scope>NUCLEOTIDE SEQUENCE [LARGE SCALE GENOMIC DNA]</scope>
    <source>
        <strain evidence="4">cv. E1</strain>
        <tissue evidence="3">Leaf</tissue>
    </source>
</reference>
<dbReference type="Pfam" id="PF14392">
    <property type="entry name" value="zf-CCHC_4"/>
    <property type="match status" value="1"/>
</dbReference>